<evidence type="ECO:0000256" key="1">
    <source>
        <dbReference type="SAM" id="MobiDB-lite"/>
    </source>
</evidence>
<feature type="chain" id="PRO_5025381076" evidence="2">
    <location>
        <begin position="25"/>
        <end position="358"/>
    </location>
</feature>
<keyword evidence="2" id="KW-0732">Signal</keyword>
<evidence type="ECO:0000313" key="4">
    <source>
        <dbReference type="Proteomes" id="UP000440578"/>
    </source>
</evidence>
<protein>
    <submittedName>
        <fullName evidence="3">Uncharacterized protein</fullName>
    </submittedName>
</protein>
<reference evidence="3 4" key="1">
    <citation type="submission" date="2019-07" db="EMBL/GenBank/DDBJ databases">
        <title>Draft genome assembly of a fouling barnacle, Amphibalanus amphitrite (Darwin, 1854): The first reference genome for Thecostraca.</title>
        <authorList>
            <person name="Kim W."/>
        </authorList>
    </citation>
    <scope>NUCLEOTIDE SEQUENCE [LARGE SCALE GENOMIC DNA]</scope>
    <source>
        <strain evidence="3">SNU_AA5</strain>
        <tissue evidence="3">Soma without cirri and trophi</tissue>
    </source>
</reference>
<dbReference type="EMBL" id="VIIS01001582">
    <property type="protein sequence ID" value="KAF0296103.1"/>
    <property type="molecule type" value="Genomic_DNA"/>
</dbReference>
<gene>
    <name evidence="3" type="ORF">FJT64_006424</name>
</gene>
<comment type="caution">
    <text evidence="3">The sequence shown here is derived from an EMBL/GenBank/DDBJ whole genome shotgun (WGS) entry which is preliminary data.</text>
</comment>
<dbReference type="AlphaFoldDB" id="A0A6A4VR14"/>
<dbReference type="Proteomes" id="UP000440578">
    <property type="component" value="Unassembled WGS sequence"/>
</dbReference>
<evidence type="ECO:0000313" key="3">
    <source>
        <dbReference type="EMBL" id="KAF0296103.1"/>
    </source>
</evidence>
<evidence type="ECO:0000256" key="2">
    <source>
        <dbReference type="SAM" id="SignalP"/>
    </source>
</evidence>
<feature type="region of interest" description="Disordered" evidence="1">
    <location>
        <begin position="45"/>
        <end position="76"/>
    </location>
</feature>
<organism evidence="3 4">
    <name type="scientific">Amphibalanus amphitrite</name>
    <name type="common">Striped barnacle</name>
    <name type="synonym">Balanus amphitrite</name>
    <dbReference type="NCBI Taxonomy" id="1232801"/>
    <lineage>
        <taxon>Eukaryota</taxon>
        <taxon>Metazoa</taxon>
        <taxon>Ecdysozoa</taxon>
        <taxon>Arthropoda</taxon>
        <taxon>Crustacea</taxon>
        <taxon>Multicrustacea</taxon>
        <taxon>Cirripedia</taxon>
        <taxon>Thoracica</taxon>
        <taxon>Thoracicalcarea</taxon>
        <taxon>Balanomorpha</taxon>
        <taxon>Balanoidea</taxon>
        <taxon>Balanidae</taxon>
        <taxon>Amphibalaninae</taxon>
        <taxon>Amphibalanus</taxon>
    </lineage>
</organism>
<feature type="compositionally biased region" description="Low complexity" evidence="1">
    <location>
        <begin position="335"/>
        <end position="344"/>
    </location>
</feature>
<keyword evidence="4" id="KW-1185">Reference proteome</keyword>
<proteinExistence type="predicted"/>
<sequence>MHLVPRVRTLLLAILVLLVSAATADVSDFQLESLEEALRLSREERLDETTQETHHRDKRQLFGGNRRRNRNQNLYPGRNGPSIIYQGLYIPDARFNTFADGIITNMVAELRADNLDPVYFRVNGRGSVTAHENVHGRDNSNNGVGITAVTDPLARLMGAESDGVVARGRRDASTGRHRNKRQLAPTRAYSTALLEGLTNINRRGDVEVQVASNITLVRGRWLLGPLIYRVNFYESRFAVRSLATEIPPIQMDTVTQISYIGADMADFVLGCPLMASLRYRGNVTTSDTDRANTALHNLFQFDSFLYDAARDKFKSSSHARLPLYSTTRSDDGHNRNNNGALGLLGRRRRAADESETTD</sequence>
<name>A0A6A4VR14_AMPAM</name>
<feature type="compositionally biased region" description="Basic and acidic residues" evidence="1">
    <location>
        <begin position="45"/>
        <end position="55"/>
    </location>
</feature>
<accession>A0A6A4VR14</accession>
<dbReference type="OrthoDB" id="6381952at2759"/>
<feature type="signal peptide" evidence="2">
    <location>
        <begin position="1"/>
        <end position="24"/>
    </location>
</feature>
<feature type="region of interest" description="Disordered" evidence="1">
    <location>
        <begin position="324"/>
        <end position="358"/>
    </location>
</feature>